<gene>
    <name evidence="2" type="ORF">A3C16_04370</name>
</gene>
<dbReference type="Gene3D" id="2.30.30.320">
    <property type="entry name" value="DUF1653-like domain"/>
    <property type="match status" value="2"/>
</dbReference>
<dbReference type="EMBL" id="MHQL01000057">
    <property type="protein sequence ID" value="OHA01656.1"/>
    <property type="molecule type" value="Genomic_DNA"/>
</dbReference>
<evidence type="ECO:0000313" key="3">
    <source>
        <dbReference type="Proteomes" id="UP000177811"/>
    </source>
</evidence>
<dbReference type="InterPro" id="IPR023387">
    <property type="entry name" value="DUF1653-like_dom"/>
</dbReference>
<name>A0A1G2KQF7_9BACT</name>
<protein>
    <recommendedName>
        <fullName evidence="1">DUF1653 domain-containing protein</fullName>
    </recommendedName>
</protein>
<comment type="caution">
    <text evidence="2">The sequence shown here is derived from an EMBL/GenBank/DDBJ whole genome shotgun (WGS) entry which is preliminary data.</text>
</comment>
<evidence type="ECO:0000259" key="1">
    <source>
        <dbReference type="Pfam" id="PF07866"/>
    </source>
</evidence>
<evidence type="ECO:0000313" key="2">
    <source>
        <dbReference type="EMBL" id="OHA01656.1"/>
    </source>
</evidence>
<proteinExistence type="predicted"/>
<dbReference type="Pfam" id="PF07866">
    <property type="entry name" value="DUF1653"/>
    <property type="match status" value="1"/>
</dbReference>
<dbReference type="AlphaFoldDB" id="A0A1G2KQF7"/>
<reference evidence="2 3" key="1">
    <citation type="journal article" date="2016" name="Nat. Commun.">
        <title>Thousands of microbial genomes shed light on interconnected biogeochemical processes in an aquifer system.</title>
        <authorList>
            <person name="Anantharaman K."/>
            <person name="Brown C.T."/>
            <person name="Hug L.A."/>
            <person name="Sharon I."/>
            <person name="Castelle C.J."/>
            <person name="Probst A.J."/>
            <person name="Thomas B.C."/>
            <person name="Singh A."/>
            <person name="Wilkins M.J."/>
            <person name="Karaoz U."/>
            <person name="Brodie E.L."/>
            <person name="Williams K.H."/>
            <person name="Hubbard S.S."/>
            <person name="Banfield J.F."/>
        </authorList>
    </citation>
    <scope>NUCLEOTIDE SEQUENCE [LARGE SCALE GENOMIC DNA]</scope>
</reference>
<feature type="domain" description="DUF1653" evidence="1">
    <location>
        <begin position="71"/>
        <end position="138"/>
    </location>
</feature>
<accession>A0A1G2KQF7</accession>
<organism evidence="2 3">
    <name type="scientific">Candidatus Sungbacteria bacterium RIFCSPHIGHO2_02_FULL_51_29</name>
    <dbReference type="NCBI Taxonomy" id="1802273"/>
    <lineage>
        <taxon>Bacteria</taxon>
        <taxon>Candidatus Sungiibacteriota</taxon>
    </lineage>
</organism>
<sequence>MTVRTGTHRLYGADYFVLGEAVHSETGKTLVLYAATDEDSPVVQAEPLSDFFNNEHKRILGRPRHGVVKRGVYEHFKSTPENQKKYLVVGEAIVPETGEALVLYIPLCGPFRVVARPTTMFLEEVDRPELGYYGPRFRYVGE</sequence>
<dbReference type="InterPro" id="IPR037135">
    <property type="entry name" value="DUF1653-like_dom_sf"/>
</dbReference>
<dbReference type="Proteomes" id="UP000177811">
    <property type="component" value="Unassembled WGS sequence"/>
</dbReference>